<dbReference type="EMBL" id="BRXE01000058">
    <property type="protein sequence ID" value="GLB84708.1"/>
    <property type="molecule type" value="Genomic_DNA"/>
</dbReference>
<dbReference type="EMBL" id="BRZI01000055">
    <property type="protein sequence ID" value="GLD32837.1"/>
    <property type="molecule type" value="Genomic_DNA"/>
</dbReference>
<feature type="transmembrane region" description="Helical" evidence="1">
    <location>
        <begin position="164"/>
        <end position="182"/>
    </location>
</feature>
<evidence type="ECO:0000313" key="5">
    <source>
        <dbReference type="Proteomes" id="UP001064782"/>
    </source>
</evidence>
<dbReference type="InterPro" id="IPR036938">
    <property type="entry name" value="PAP2/HPO_sf"/>
</dbReference>
<keyword evidence="1" id="KW-1133">Transmembrane helix</keyword>
<gene>
    <name evidence="4" type="ORF">Mkiyose1413_47200</name>
    <name evidence="3" type="ORF">SRL2020028_39640</name>
</gene>
<organism evidence="4 5">
    <name type="scientific">Mycobacterium kiyosense</name>
    <dbReference type="NCBI Taxonomy" id="2871094"/>
    <lineage>
        <taxon>Bacteria</taxon>
        <taxon>Bacillati</taxon>
        <taxon>Actinomycetota</taxon>
        <taxon>Actinomycetes</taxon>
        <taxon>Mycobacteriales</taxon>
        <taxon>Mycobacteriaceae</taxon>
        <taxon>Mycobacterium</taxon>
    </lineage>
</organism>
<dbReference type="SUPFAM" id="SSF48317">
    <property type="entry name" value="Acid phosphatase/Vanadium-dependent haloperoxidase"/>
    <property type="match status" value="1"/>
</dbReference>
<dbReference type="InterPro" id="IPR000326">
    <property type="entry name" value="PAP2/HPO"/>
</dbReference>
<comment type="caution">
    <text evidence="4">The sequence shown here is derived from an EMBL/GenBank/DDBJ whole genome shotgun (WGS) entry which is preliminary data.</text>
</comment>
<feature type="transmembrane region" description="Helical" evidence="1">
    <location>
        <begin position="188"/>
        <end position="205"/>
    </location>
</feature>
<dbReference type="Proteomes" id="UP001064782">
    <property type="component" value="Unassembled WGS sequence"/>
</dbReference>
<dbReference type="Gene3D" id="1.20.144.10">
    <property type="entry name" value="Phosphatidic acid phosphatase type 2/haloperoxidase"/>
    <property type="match status" value="1"/>
</dbReference>
<evidence type="ECO:0000313" key="3">
    <source>
        <dbReference type="EMBL" id="GLB84708.1"/>
    </source>
</evidence>
<proteinExistence type="predicted"/>
<dbReference type="PANTHER" id="PTHR14969:SF13">
    <property type="entry name" value="AT30094P"/>
    <property type="match status" value="1"/>
</dbReference>
<sequence length="218" mass="23628">MTRPSWRPAAWLAVAAVALYAVLWVGHRQNWGWLHDFDWMLLTPAHDIGVKHHGWVRFWYLVSIVLGPVPLRVLGLVAAAAALVRRQLRLALLVLLGAVLSGLVTWVAKGLAGRPRPATALVAAAETSFPSGHALEATAGVLALLTFLLPLLTARWLRTSAMTAGALSVFTVGVARVALNVHHPSDVVAGWALGYVFFMLCLWVLHPTPSRRRDAIGP</sequence>
<dbReference type="GeneID" id="83631883"/>
<feature type="transmembrane region" description="Helical" evidence="1">
    <location>
        <begin position="90"/>
        <end position="108"/>
    </location>
</feature>
<dbReference type="PANTHER" id="PTHR14969">
    <property type="entry name" value="SPHINGOSINE-1-PHOSPHATE PHOSPHOHYDROLASE"/>
    <property type="match status" value="1"/>
</dbReference>
<dbReference type="Proteomes" id="UP001165663">
    <property type="component" value="Unassembled WGS sequence"/>
</dbReference>
<evidence type="ECO:0000259" key="2">
    <source>
        <dbReference type="SMART" id="SM00014"/>
    </source>
</evidence>
<feature type="transmembrane region" description="Helical" evidence="1">
    <location>
        <begin position="137"/>
        <end position="157"/>
    </location>
</feature>
<dbReference type="SMART" id="SM00014">
    <property type="entry name" value="acidPPc"/>
    <property type="match status" value="1"/>
</dbReference>
<feature type="domain" description="Phosphatidic acid phosphatase type 2/haloperoxidase" evidence="2">
    <location>
        <begin position="91"/>
        <end position="202"/>
    </location>
</feature>
<accession>A0A9P3V1H2</accession>
<evidence type="ECO:0000313" key="4">
    <source>
        <dbReference type="EMBL" id="GLD32837.1"/>
    </source>
</evidence>
<keyword evidence="1" id="KW-0472">Membrane</keyword>
<dbReference type="Pfam" id="PF01569">
    <property type="entry name" value="PAP2"/>
    <property type="match status" value="1"/>
</dbReference>
<feature type="transmembrane region" description="Helical" evidence="1">
    <location>
        <begin position="58"/>
        <end position="83"/>
    </location>
</feature>
<dbReference type="RefSeq" id="WP_238305332.1">
    <property type="nucleotide sequence ID" value="NZ_BRXE01000058.1"/>
</dbReference>
<name>A0A9P3V1H2_9MYCO</name>
<evidence type="ECO:0000256" key="1">
    <source>
        <dbReference type="SAM" id="Phobius"/>
    </source>
</evidence>
<protein>
    <submittedName>
        <fullName evidence="4">Membrane protein</fullName>
    </submittedName>
</protein>
<reference evidence="4" key="1">
    <citation type="submission" date="2022-08" db="EMBL/GenBank/DDBJ databases">
        <title>Mycobacterium kiyosense sp. nov., scotochromogenic slow-glowing species isolated from respiratory specimens.</title>
        <authorList>
            <person name="Fukano H."/>
            <person name="Kazumi Y."/>
            <person name="Sakagami N."/>
            <person name="Ato M."/>
            <person name="Mitarai S."/>
            <person name="Hoshino Y."/>
        </authorList>
    </citation>
    <scope>NUCLEOTIDE SEQUENCE</scope>
    <source>
        <strain evidence="4">1413</strain>
        <strain evidence="3">SRL2020-028</strain>
    </source>
</reference>
<keyword evidence="1" id="KW-0812">Transmembrane</keyword>
<dbReference type="AlphaFoldDB" id="A0A9P3V1H2"/>
<keyword evidence="5" id="KW-1185">Reference proteome</keyword>